<name>A0A164I1N0_9CRUS</name>
<dbReference type="EMBL" id="LRGB01008547">
    <property type="protein sequence ID" value="KZS00780.1"/>
    <property type="molecule type" value="Genomic_DNA"/>
</dbReference>
<accession>A0A164I1N0</accession>
<proteinExistence type="predicted"/>
<organism evidence="1 2">
    <name type="scientific">Daphnia magna</name>
    <dbReference type="NCBI Taxonomy" id="35525"/>
    <lineage>
        <taxon>Eukaryota</taxon>
        <taxon>Metazoa</taxon>
        <taxon>Ecdysozoa</taxon>
        <taxon>Arthropoda</taxon>
        <taxon>Crustacea</taxon>
        <taxon>Branchiopoda</taxon>
        <taxon>Diplostraca</taxon>
        <taxon>Cladocera</taxon>
        <taxon>Anomopoda</taxon>
        <taxon>Daphniidae</taxon>
        <taxon>Daphnia</taxon>
    </lineage>
</organism>
<keyword evidence="2" id="KW-1185">Reference proteome</keyword>
<gene>
    <name evidence="1" type="ORF">APZ42_002783</name>
</gene>
<protein>
    <submittedName>
        <fullName evidence="1">Uncharacterized protein</fullName>
    </submittedName>
</protein>
<reference evidence="1 2" key="1">
    <citation type="submission" date="2016-03" db="EMBL/GenBank/DDBJ databases">
        <title>EvidentialGene: Evidence-directed Construction of Genes on Genomes.</title>
        <authorList>
            <person name="Gilbert D.G."/>
            <person name="Choi J.-H."/>
            <person name="Mockaitis K."/>
            <person name="Colbourne J."/>
            <person name="Pfrender M."/>
        </authorList>
    </citation>
    <scope>NUCLEOTIDE SEQUENCE [LARGE SCALE GENOMIC DNA]</scope>
    <source>
        <strain evidence="1 2">Xinb3</strain>
        <tissue evidence="1">Complete organism</tissue>
    </source>
</reference>
<dbReference type="AlphaFoldDB" id="A0A164I1N0"/>
<evidence type="ECO:0000313" key="1">
    <source>
        <dbReference type="EMBL" id="KZS00780.1"/>
    </source>
</evidence>
<sequence length="58" mass="6806">MVNCRLFTLLMKTDGWVSRHNLNDRITAKTALRDFFHVHHVERFQPKSVGGVVEKLKK</sequence>
<comment type="caution">
    <text evidence="1">The sequence shown here is derived from an EMBL/GenBank/DDBJ whole genome shotgun (WGS) entry which is preliminary data.</text>
</comment>
<dbReference type="Proteomes" id="UP000076858">
    <property type="component" value="Unassembled WGS sequence"/>
</dbReference>
<evidence type="ECO:0000313" key="2">
    <source>
        <dbReference type="Proteomes" id="UP000076858"/>
    </source>
</evidence>